<organism evidence="2 3">
    <name type="scientific">Carnobacterium maltaromaticum</name>
    <name type="common">Carnobacterium piscicola</name>
    <dbReference type="NCBI Taxonomy" id="2751"/>
    <lineage>
        <taxon>Bacteria</taxon>
        <taxon>Bacillati</taxon>
        <taxon>Bacillota</taxon>
        <taxon>Bacilli</taxon>
        <taxon>Lactobacillales</taxon>
        <taxon>Carnobacteriaceae</taxon>
        <taxon>Carnobacterium</taxon>
    </lineage>
</organism>
<dbReference type="AlphaFoldDB" id="A0AAW9K4V5"/>
<dbReference type="CDD" id="cd00093">
    <property type="entry name" value="HTH_XRE"/>
    <property type="match status" value="1"/>
</dbReference>
<reference evidence="2" key="1">
    <citation type="submission" date="2023-08" db="EMBL/GenBank/DDBJ databases">
        <title>Genomic characterization of piscicolin 126 produced by Carnobacterium maltaromaticum CM22 strain isolated from salmon (Salmo salar).</title>
        <authorList>
            <person name="Gonzalez-Gragera E."/>
            <person name="Garcia-Lopez J.D."/>
            <person name="Teso-Perez C."/>
            <person name="Gimenez-Hernandez I."/>
            <person name="Peralta-Sanchez J.M."/>
            <person name="Valdivia E."/>
            <person name="Montalban-Lopez M."/>
            <person name="Martin-Platero A.M."/>
            <person name="Banos A."/>
            <person name="Martinez-Bueno M."/>
        </authorList>
    </citation>
    <scope>NUCLEOTIDE SEQUENCE</scope>
    <source>
        <strain evidence="2">CM22</strain>
    </source>
</reference>
<dbReference type="GO" id="GO:0003677">
    <property type="term" value="F:DNA binding"/>
    <property type="evidence" value="ECO:0007669"/>
    <property type="project" value="InterPro"/>
</dbReference>
<proteinExistence type="predicted"/>
<dbReference type="SUPFAM" id="SSF48452">
    <property type="entry name" value="TPR-like"/>
    <property type="match status" value="1"/>
</dbReference>
<dbReference type="PANTHER" id="PTHR37038:SF14">
    <property type="entry name" value="TRANSCRIPTIONAL ACTIVATOR"/>
    <property type="match status" value="1"/>
</dbReference>
<dbReference type="InterPro" id="IPR001387">
    <property type="entry name" value="Cro/C1-type_HTH"/>
</dbReference>
<dbReference type="InterPro" id="IPR011990">
    <property type="entry name" value="TPR-like_helical_dom_sf"/>
</dbReference>
<dbReference type="SMART" id="SM00530">
    <property type="entry name" value="HTH_XRE"/>
    <property type="match status" value="1"/>
</dbReference>
<dbReference type="EMBL" id="JAVBVO010000045">
    <property type="protein sequence ID" value="MDZ5760830.1"/>
    <property type="molecule type" value="Genomic_DNA"/>
</dbReference>
<evidence type="ECO:0000313" key="3">
    <source>
        <dbReference type="Proteomes" id="UP001290462"/>
    </source>
</evidence>
<dbReference type="PANTHER" id="PTHR37038">
    <property type="entry name" value="TRANSCRIPTIONAL REGULATOR-RELATED"/>
    <property type="match status" value="1"/>
</dbReference>
<evidence type="ECO:0000313" key="2">
    <source>
        <dbReference type="EMBL" id="MDZ5760830.1"/>
    </source>
</evidence>
<comment type="caution">
    <text evidence="2">The sequence shown here is derived from an EMBL/GenBank/DDBJ whole genome shotgun (WGS) entry which is preliminary data.</text>
</comment>
<protein>
    <submittedName>
        <fullName evidence="2">Helix-turn-helix domain-containing protein</fullName>
    </submittedName>
</protein>
<dbReference type="InterPro" id="IPR010982">
    <property type="entry name" value="Lambda_DNA-bd_dom_sf"/>
</dbReference>
<dbReference type="InterPro" id="IPR053163">
    <property type="entry name" value="HTH-type_regulator_Rgg"/>
</dbReference>
<dbReference type="Proteomes" id="UP001290462">
    <property type="component" value="Unassembled WGS sequence"/>
</dbReference>
<dbReference type="PROSITE" id="PS50943">
    <property type="entry name" value="HTH_CROC1"/>
    <property type="match status" value="1"/>
</dbReference>
<accession>A0AAW9K4V5</accession>
<name>A0AAW9K4V5_CARML</name>
<evidence type="ECO:0000259" key="1">
    <source>
        <dbReference type="PROSITE" id="PS50943"/>
    </source>
</evidence>
<dbReference type="SUPFAM" id="SSF47413">
    <property type="entry name" value="lambda repressor-like DNA-binding domains"/>
    <property type="match status" value="1"/>
</dbReference>
<dbReference type="Gene3D" id="1.25.40.10">
    <property type="entry name" value="Tetratricopeptide repeat domain"/>
    <property type="match status" value="1"/>
</dbReference>
<gene>
    <name evidence="2" type="ORF">RAK27_19480</name>
</gene>
<sequence>MINLGEKIKKIRLEKGLTQAELAEGICTQASISNLESNASVPSLPILLSIGKRLNIDIAELSEYAIEQNNPAIAIFKQVQNLRSQFKLKEAHDLLKKEIHFEELKTNHEKKQYYYYLGITSLLGYNKISDATYNFNLGLQLEIEPHLEFLDILITNGIGLAYVMGSEDEKALTYFEKSLIELEKFMNSEVSYHDSIEIMKIYYTTAKFYSQIGEYHKALTLCDLGISLQKNRHTNYELDRLYYEKAFNLVQLGELVGAKEYYYHAGSLSKISGNEILFKVIQKDMDTFDLGTIPY</sequence>
<dbReference type="Pfam" id="PF01381">
    <property type="entry name" value="HTH_3"/>
    <property type="match status" value="1"/>
</dbReference>
<dbReference type="RefSeq" id="WP_322809966.1">
    <property type="nucleotide sequence ID" value="NZ_JAVBVO010000045.1"/>
</dbReference>
<feature type="domain" description="HTH cro/C1-type" evidence="1">
    <location>
        <begin position="8"/>
        <end position="61"/>
    </location>
</feature>